<feature type="domain" description="Glycosyltransferase RgtA/B/C/D-like" evidence="9">
    <location>
        <begin position="2"/>
        <end position="61"/>
    </location>
</feature>
<dbReference type="GO" id="GO:0016763">
    <property type="term" value="F:pentosyltransferase activity"/>
    <property type="evidence" value="ECO:0007669"/>
    <property type="project" value="TreeGrafter"/>
</dbReference>
<keyword evidence="2" id="KW-1003">Cell membrane</keyword>
<evidence type="ECO:0000256" key="7">
    <source>
        <dbReference type="ARBA" id="ARBA00023136"/>
    </source>
</evidence>
<evidence type="ECO:0000259" key="9">
    <source>
        <dbReference type="Pfam" id="PF13231"/>
    </source>
</evidence>
<dbReference type="InterPro" id="IPR038731">
    <property type="entry name" value="RgtA/B/C-like"/>
</dbReference>
<keyword evidence="3" id="KW-0328">Glycosyltransferase</keyword>
<feature type="transmembrane region" description="Helical" evidence="8">
    <location>
        <begin position="128"/>
        <end position="146"/>
    </location>
</feature>
<accession>T1C118</accession>
<dbReference type="PANTHER" id="PTHR33908:SF11">
    <property type="entry name" value="MEMBRANE PROTEIN"/>
    <property type="match status" value="1"/>
</dbReference>
<dbReference type="InterPro" id="IPR050297">
    <property type="entry name" value="LipidA_mod_glycosyltrf_83"/>
</dbReference>
<feature type="transmembrane region" description="Helical" evidence="8">
    <location>
        <begin position="93"/>
        <end position="116"/>
    </location>
</feature>
<evidence type="ECO:0000313" key="10">
    <source>
        <dbReference type="EMBL" id="EQD79156.1"/>
    </source>
</evidence>
<comment type="subcellular location">
    <subcellularLocation>
        <location evidence="1">Cell membrane</location>
        <topology evidence="1">Multi-pass membrane protein</topology>
    </subcellularLocation>
</comment>
<organism evidence="10">
    <name type="scientific">mine drainage metagenome</name>
    <dbReference type="NCBI Taxonomy" id="410659"/>
    <lineage>
        <taxon>unclassified sequences</taxon>
        <taxon>metagenomes</taxon>
        <taxon>ecological metagenomes</taxon>
    </lineage>
</organism>
<name>T1C118_9ZZZZ</name>
<feature type="transmembrane region" description="Helical" evidence="8">
    <location>
        <begin position="158"/>
        <end position="175"/>
    </location>
</feature>
<keyword evidence="5 8" id="KW-0812">Transmembrane</keyword>
<keyword evidence="4 10" id="KW-0808">Transferase</keyword>
<reference evidence="10" key="1">
    <citation type="submission" date="2013-08" db="EMBL/GenBank/DDBJ databases">
        <authorList>
            <person name="Mendez C."/>
            <person name="Richter M."/>
            <person name="Ferrer M."/>
            <person name="Sanchez J."/>
        </authorList>
    </citation>
    <scope>NUCLEOTIDE SEQUENCE</scope>
</reference>
<dbReference type="PANTHER" id="PTHR33908">
    <property type="entry name" value="MANNOSYLTRANSFERASE YKCB-RELATED"/>
    <property type="match status" value="1"/>
</dbReference>
<protein>
    <submittedName>
        <fullName evidence="10">Glycosyl transferase family protein</fullName>
    </submittedName>
</protein>
<keyword evidence="7 8" id="KW-0472">Membrane</keyword>
<feature type="transmembrane region" description="Helical" evidence="8">
    <location>
        <begin position="6"/>
        <end position="31"/>
    </location>
</feature>
<evidence type="ECO:0000256" key="6">
    <source>
        <dbReference type="ARBA" id="ARBA00022989"/>
    </source>
</evidence>
<feature type="non-terminal residue" evidence="10">
    <location>
        <position position="191"/>
    </location>
</feature>
<dbReference type="GO" id="GO:0008610">
    <property type="term" value="P:lipid biosynthetic process"/>
    <property type="evidence" value="ECO:0007669"/>
    <property type="project" value="UniProtKB-ARBA"/>
</dbReference>
<dbReference type="GO" id="GO:0005886">
    <property type="term" value="C:plasma membrane"/>
    <property type="evidence" value="ECO:0007669"/>
    <property type="project" value="UniProtKB-SubCell"/>
</dbReference>
<evidence type="ECO:0000256" key="4">
    <source>
        <dbReference type="ARBA" id="ARBA00022679"/>
    </source>
</evidence>
<evidence type="ECO:0000256" key="2">
    <source>
        <dbReference type="ARBA" id="ARBA00022475"/>
    </source>
</evidence>
<evidence type="ECO:0000256" key="1">
    <source>
        <dbReference type="ARBA" id="ARBA00004651"/>
    </source>
</evidence>
<evidence type="ECO:0000256" key="5">
    <source>
        <dbReference type="ARBA" id="ARBA00022692"/>
    </source>
</evidence>
<dbReference type="EMBL" id="AUZX01001414">
    <property type="protein sequence ID" value="EQD79156.1"/>
    <property type="molecule type" value="Genomic_DNA"/>
</dbReference>
<feature type="transmembrane region" description="Helical" evidence="8">
    <location>
        <begin position="43"/>
        <end position="61"/>
    </location>
</feature>
<dbReference type="AlphaFoldDB" id="T1C118"/>
<keyword evidence="6 8" id="KW-1133">Transmembrane helix</keyword>
<comment type="caution">
    <text evidence="10">The sequence shown here is derived from an EMBL/GenBank/DDBJ whole genome shotgun (WGS) entry which is preliminary data.</text>
</comment>
<gene>
    <name evidence="10" type="ORF">B1A_01885</name>
</gene>
<sequence length="191" mass="21593">MVLAGLWFGLGLLSKYTMVLLGPLLLLYLLLAPRHRHWLRRPALYISALAAVLLFTPVILWNRSHDWASFRFQWHHGMEAHQFSPLFGLSDYIGGQTGVMTPVVYLILLAAAVWGVREIRRNRDTPILYFWITSYPILLFFAYSSLKAKVEANWPVEGYLGAFLVAGAMVSSWSFRPLLLRTAMAGVGLGL</sequence>
<evidence type="ECO:0000256" key="3">
    <source>
        <dbReference type="ARBA" id="ARBA00022676"/>
    </source>
</evidence>
<proteinExistence type="predicted"/>
<reference evidence="10" key="2">
    <citation type="journal article" date="2014" name="ISME J.">
        <title>Microbial stratification in low pH oxic and suboxic macroscopic growths along an acid mine drainage.</title>
        <authorList>
            <person name="Mendez-Garcia C."/>
            <person name="Mesa V."/>
            <person name="Sprenger R.R."/>
            <person name="Richter M."/>
            <person name="Diez M.S."/>
            <person name="Solano J."/>
            <person name="Bargiela R."/>
            <person name="Golyshina O.V."/>
            <person name="Manteca A."/>
            <person name="Ramos J.L."/>
            <person name="Gallego J.R."/>
            <person name="Llorente I."/>
            <person name="Martins Dos Santos V.A."/>
            <person name="Jensen O.N."/>
            <person name="Pelaez A.I."/>
            <person name="Sanchez J."/>
            <person name="Ferrer M."/>
        </authorList>
    </citation>
    <scope>NUCLEOTIDE SEQUENCE</scope>
</reference>
<dbReference type="Pfam" id="PF13231">
    <property type="entry name" value="PMT_2"/>
    <property type="match status" value="1"/>
</dbReference>
<evidence type="ECO:0000256" key="8">
    <source>
        <dbReference type="SAM" id="Phobius"/>
    </source>
</evidence>